<feature type="compositionally biased region" description="Polar residues" evidence="1">
    <location>
        <begin position="625"/>
        <end position="647"/>
    </location>
</feature>
<feature type="region of interest" description="Disordered" evidence="1">
    <location>
        <begin position="166"/>
        <end position="201"/>
    </location>
</feature>
<feature type="region of interest" description="Disordered" evidence="1">
    <location>
        <begin position="625"/>
        <end position="651"/>
    </location>
</feature>
<feature type="compositionally biased region" description="Basic and acidic residues" evidence="1">
    <location>
        <begin position="166"/>
        <end position="193"/>
    </location>
</feature>
<feature type="compositionally biased region" description="Basic and acidic residues" evidence="1">
    <location>
        <begin position="259"/>
        <end position="269"/>
    </location>
</feature>
<gene>
    <name evidence="2" type="ORF">CC86DRAFT_406041</name>
</gene>
<feature type="region of interest" description="Disordered" evidence="1">
    <location>
        <begin position="1"/>
        <end position="107"/>
    </location>
</feature>
<dbReference type="AlphaFoldDB" id="A0A6A7A1N4"/>
<evidence type="ECO:0000313" key="3">
    <source>
        <dbReference type="Proteomes" id="UP000799424"/>
    </source>
</evidence>
<name>A0A6A7A1N4_9PLEO</name>
<evidence type="ECO:0000256" key="1">
    <source>
        <dbReference type="SAM" id="MobiDB-lite"/>
    </source>
</evidence>
<feature type="region of interest" description="Disordered" evidence="1">
    <location>
        <begin position="822"/>
        <end position="857"/>
    </location>
</feature>
<evidence type="ECO:0000313" key="2">
    <source>
        <dbReference type="EMBL" id="KAF2826788.1"/>
    </source>
</evidence>
<feature type="compositionally biased region" description="Basic and acidic residues" evidence="1">
    <location>
        <begin position="1089"/>
        <end position="1099"/>
    </location>
</feature>
<proteinExistence type="predicted"/>
<feature type="region of interest" description="Disordered" evidence="1">
    <location>
        <begin position="540"/>
        <end position="572"/>
    </location>
</feature>
<accession>A0A6A7A1N4</accession>
<dbReference type="OrthoDB" id="3695698at2759"/>
<feature type="region of interest" description="Disordered" evidence="1">
    <location>
        <begin position="248"/>
        <end position="317"/>
    </location>
</feature>
<feature type="compositionally biased region" description="Pro residues" evidence="1">
    <location>
        <begin position="1107"/>
        <end position="1116"/>
    </location>
</feature>
<reference evidence="2" key="1">
    <citation type="journal article" date="2020" name="Stud. Mycol.">
        <title>101 Dothideomycetes genomes: a test case for predicting lifestyles and emergence of pathogens.</title>
        <authorList>
            <person name="Haridas S."/>
            <person name="Albert R."/>
            <person name="Binder M."/>
            <person name="Bloem J."/>
            <person name="Labutti K."/>
            <person name="Salamov A."/>
            <person name="Andreopoulos B."/>
            <person name="Baker S."/>
            <person name="Barry K."/>
            <person name="Bills G."/>
            <person name="Bluhm B."/>
            <person name="Cannon C."/>
            <person name="Castanera R."/>
            <person name="Culley D."/>
            <person name="Daum C."/>
            <person name="Ezra D."/>
            <person name="Gonzalez J."/>
            <person name="Henrissat B."/>
            <person name="Kuo A."/>
            <person name="Liang C."/>
            <person name="Lipzen A."/>
            <person name="Lutzoni F."/>
            <person name="Magnuson J."/>
            <person name="Mondo S."/>
            <person name="Nolan M."/>
            <person name="Ohm R."/>
            <person name="Pangilinan J."/>
            <person name="Park H.-J."/>
            <person name="Ramirez L."/>
            <person name="Alfaro M."/>
            <person name="Sun H."/>
            <person name="Tritt A."/>
            <person name="Yoshinaga Y."/>
            <person name="Zwiers L.-H."/>
            <person name="Turgeon B."/>
            <person name="Goodwin S."/>
            <person name="Spatafora J."/>
            <person name="Crous P."/>
            <person name="Grigoriev I."/>
        </authorList>
    </citation>
    <scope>NUCLEOTIDE SEQUENCE</scope>
    <source>
        <strain evidence="2">CBS 113818</strain>
    </source>
</reference>
<feature type="region of interest" description="Disordered" evidence="1">
    <location>
        <begin position="1079"/>
        <end position="1132"/>
    </location>
</feature>
<feature type="compositionally biased region" description="Polar residues" evidence="1">
    <location>
        <begin position="73"/>
        <end position="92"/>
    </location>
</feature>
<feature type="compositionally biased region" description="Basic and acidic residues" evidence="1">
    <location>
        <begin position="94"/>
        <end position="107"/>
    </location>
</feature>
<dbReference type="EMBL" id="MU006225">
    <property type="protein sequence ID" value="KAF2826788.1"/>
    <property type="molecule type" value="Genomic_DNA"/>
</dbReference>
<dbReference type="Proteomes" id="UP000799424">
    <property type="component" value="Unassembled WGS sequence"/>
</dbReference>
<feature type="compositionally biased region" description="Polar residues" evidence="1">
    <location>
        <begin position="1"/>
        <end position="12"/>
    </location>
</feature>
<sequence>MASARISSSFENEQGDGYGSLNSYAHDNPIWSFEGAQCESDRSASGLPSLGSEGGEQLQDRLLADFGADTDTETVFTPPSFGEQESPQSTEYNGADKAKRMPPSDHVRRLLEKLSRFEDKIERKETKLANSQGKGHQAVHASSVERDLEELYEKLSEVEVRVREQRSIDDYYKVNEPKPRDRKTGRVARKDNQDTNGNTRAYLARLEEQNEEQNRRLMEDCKNTNIKAEALFARSREFGAEMRKQFHQENKLGFPDDDVTPRHQVDKKKTVSPKAKTSDANIDPGRGPSQESPSRDRDAPPRAATGGASSWIDRTLQGASPKLNTLEQVLHSMRQPNVADSQHHSPRLVLHPKVSSRPESSPECNYCANWGRDHCKPDWFDTLIHDDADEDCTCVDGSRAACVEIPREEQQKATCDGGWPSCGNCSNCTGPAPRLDRGSDQPKSASKPAPAKDPELKTSMANLPAPPATVLEKFVDEQTPALASLLSMLQTETTSELVRQGCDTVVNNFSTLLPNADWPPIMSTKAVENEDMVPERVRRLYSSADSEDSSPAGARDTSNDGNSVRSATHPPDKVTAFMKMTSGEFLATEAQDILNMSHGQLEIAEALFNGASTDHLRQMLKTWLSTPSGKPSHTNLSKTLDSNSQGSVAGDEDGSQPSCCGGCFDGCNSCPVPPETADPNYEHNWIRSPRSCAKCQSRDLFVCEGGGVDCWSCGSYKEPFSGRRNKKNAESGKVLVMPSIDLATHSNPYVSSRSTKYTAPTAESVAESDITHCDEHHWTRAEDNAFLEYKRRYPLSPLRVISEKLGVPIHICKDRYKMLQSANKQSKPAKGKKNVTNETMEEDKKVKGTKQQGKKVKAGTEVHLPEIPHFFDWDAQDSQNADSIIEPIDLHHFGGTGNNNDCQKNERGAEVDDCSHWGHEMRDATEEAGGGAWGDAPAVDSWGLTQDSEELDAAGRGCKVDPWNRNVIIHNELCNRTCAPLLNYQQGKNWSCMSSLVSDRNHATTEPAAPIPAAYTVTYWATIECGDQNIHIPVDNSNISGPEKAILDGPGMKVWKWVQDKGLGDKISLQDAFDLAKDMHSDEEEKDEAVEKGGSHLRNEGWSTPVATPPISPYIPPHENKQGWGTDGSGGW</sequence>
<keyword evidence="3" id="KW-1185">Reference proteome</keyword>
<organism evidence="2 3">
    <name type="scientific">Ophiobolus disseminans</name>
    <dbReference type="NCBI Taxonomy" id="1469910"/>
    <lineage>
        <taxon>Eukaryota</taxon>
        <taxon>Fungi</taxon>
        <taxon>Dikarya</taxon>
        <taxon>Ascomycota</taxon>
        <taxon>Pezizomycotina</taxon>
        <taxon>Dothideomycetes</taxon>
        <taxon>Pleosporomycetidae</taxon>
        <taxon>Pleosporales</taxon>
        <taxon>Pleosporineae</taxon>
        <taxon>Phaeosphaeriaceae</taxon>
        <taxon>Ophiobolus</taxon>
    </lineage>
</organism>
<protein>
    <submittedName>
        <fullName evidence="2">Uncharacterized protein</fullName>
    </submittedName>
</protein>
<feature type="region of interest" description="Disordered" evidence="1">
    <location>
        <begin position="433"/>
        <end position="462"/>
    </location>
</feature>